<dbReference type="Proteomes" id="UP001607303">
    <property type="component" value="Unassembled WGS sequence"/>
</dbReference>
<organism evidence="1 2">
    <name type="scientific">Vespula maculifrons</name>
    <name type="common">Eastern yellow jacket</name>
    <name type="synonym">Wasp</name>
    <dbReference type="NCBI Taxonomy" id="7453"/>
    <lineage>
        <taxon>Eukaryota</taxon>
        <taxon>Metazoa</taxon>
        <taxon>Ecdysozoa</taxon>
        <taxon>Arthropoda</taxon>
        <taxon>Hexapoda</taxon>
        <taxon>Insecta</taxon>
        <taxon>Pterygota</taxon>
        <taxon>Neoptera</taxon>
        <taxon>Endopterygota</taxon>
        <taxon>Hymenoptera</taxon>
        <taxon>Apocrita</taxon>
        <taxon>Aculeata</taxon>
        <taxon>Vespoidea</taxon>
        <taxon>Vespidae</taxon>
        <taxon>Vespinae</taxon>
        <taxon>Vespula</taxon>
    </lineage>
</organism>
<proteinExistence type="predicted"/>
<keyword evidence="2" id="KW-1185">Reference proteome</keyword>
<gene>
    <name evidence="1" type="ORF">V1477_008433</name>
</gene>
<evidence type="ECO:0000313" key="1">
    <source>
        <dbReference type="EMBL" id="KAL2742944.1"/>
    </source>
</evidence>
<comment type="caution">
    <text evidence="1">The sequence shown here is derived from an EMBL/GenBank/DDBJ whole genome shotgun (WGS) entry which is preliminary data.</text>
</comment>
<reference evidence="1 2" key="1">
    <citation type="journal article" date="2024" name="Ann. Entomol. Soc. Am.">
        <title>Genomic analyses of the southern and eastern yellowjacket wasps (Hymenoptera: Vespidae) reveal evolutionary signatures of social life.</title>
        <authorList>
            <person name="Catto M.A."/>
            <person name="Caine P.B."/>
            <person name="Orr S.E."/>
            <person name="Hunt B.G."/>
            <person name="Goodisman M.A.D."/>
        </authorList>
    </citation>
    <scope>NUCLEOTIDE SEQUENCE [LARGE SCALE GENOMIC DNA]</scope>
    <source>
        <strain evidence="1">232</strain>
        <tissue evidence="1">Head and thorax</tissue>
    </source>
</reference>
<sequence length="117" mass="12562">MEGLRFLYGCLKNLSTSGVEGLLFSRSGKIEGHSLMSAGIGVDIQFWIPAFVAKAQSVVLKLSDRNFQCWIVELCVCRFPNAEMHGAAILAFGGLNSSGVEVAPLLCFLDSSSSSEK</sequence>
<evidence type="ECO:0000313" key="2">
    <source>
        <dbReference type="Proteomes" id="UP001607303"/>
    </source>
</evidence>
<dbReference type="EMBL" id="JAYRBN010000056">
    <property type="protein sequence ID" value="KAL2742944.1"/>
    <property type="molecule type" value="Genomic_DNA"/>
</dbReference>
<dbReference type="AlphaFoldDB" id="A0ABD2CD00"/>
<protein>
    <submittedName>
        <fullName evidence="1">Uncharacterized protein</fullName>
    </submittedName>
</protein>
<accession>A0ABD2CD00</accession>
<name>A0ABD2CD00_VESMC</name>